<evidence type="ECO:0000313" key="2">
    <source>
        <dbReference type="EMBL" id="NLT80399.1"/>
    </source>
</evidence>
<feature type="transmembrane region" description="Helical" evidence="1">
    <location>
        <begin position="192"/>
        <end position="212"/>
    </location>
</feature>
<feature type="transmembrane region" description="Helical" evidence="1">
    <location>
        <begin position="71"/>
        <end position="95"/>
    </location>
</feature>
<dbReference type="EMBL" id="JAAXZR010000027">
    <property type="protein sequence ID" value="NLT80399.1"/>
    <property type="molecule type" value="Genomic_DNA"/>
</dbReference>
<sequence>MKLTGKSPLCLVPLYYVMYFVWNPADWMFGDAGNIFAKVTVSSYRFALDRYSNWSSRLWIEGATVFATHHIAWFVVISLGALLLMVFSLSYACGFETFESNLLLALCIVGLFPINSLASAGWIATTVNYLWPLAFFIFWLSIFIRRYVNSSSLPIRMTALLCLALSVFSEVLAVAAACCLLLEVIIHRRKCVSWFFGFSTLITIAGMLNVLLCPGNAIRKTREISNWFPQFEEFNIVDRVVIQSVHLATSVLETYGNLLTVFIIILACLSMVQGRKFLALLLMMVLMIFTLLGPKAQVDFQTISDLVHRSQLSHQQIVSIYPMALVFVGSLVLIVVTAASLFGLTEATVAVSVPLTISSVIGLAASMSPTLIDSGDRPFIPMYLAIATCSALVAEKLVTVAKSAVDLSTRPVGTC</sequence>
<dbReference type="RefSeq" id="WP_273174571.1">
    <property type="nucleotide sequence ID" value="NZ_JAAXZR010000027.1"/>
</dbReference>
<reference evidence="2" key="1">
    <citation type="journal article" date="2020" name="Biotechnol. Biofuels">
        <title>New insights from the biogas microbiome by comprehensive genome-resolved metagenomics of nearly 1600 species originating from multiple anaerobic digesters.</title>
        <authorList>
            <person name="Campanaro S."/>
            <person name="Treu L."/>
            <person name="Rodriguez-R L.M."/>
            <person name="Kovalovszki A."/>
            <person name="Ziels R.M."/>
            <person name="Maus I."/>
            <person name="Zhu X."/>
            <person name="Kougias P.G."/>
            <person name="Basile A."/>
            <person name="Luo G."/>
            <person name="Schluter A."/>
            <person name="Konstantinidis K.T."/>
            <person name="Angelidaki I."/>
        </authorList>
    </citation>
    <scope>NUCLEOTIDE SEQUENCE</scope>
    <source>
        <strain evidence="2">AS01afH2WH_6</strain>
    </source>
</reference>
<reference evidence="2" key="2">
    <citation type="submission" date="2020-01" db="EMBL/GenBank/DDBJ databases">
        <authorList>
            <person name="Campanaro S."/>
        </authorList>
    </citation>
    <scope>NUCLEOTIDE SEQUENCE</scope>
    <source>
        <strain evidence="2">AS01afH2WH_6</strain>
    </source>
</reference>
<keyword evidence="1" id="KW-0472">Membrane</keyword>
<feature type="transmembrane region" description="Helical" evidence="1">
    <location>
        <begin position="278"/>
        <end position="296"/>
    </location>
</feature>
<keyword evidence="1" id="KW-1133">Transmembrane helix</keyword>
<feature type="transmembrane region" description="Helical" evidence="1">
    <location>
        <begin position="349"/>
        <end position="372"/>
    </location>
</feature>
<feature type="transmembrane region" description="Helical" evidence="1">
    <location>
        <begin position="102"/>
        <end position="123"/>
    </location>
</feature>
<proteinExistence type="predicted"/>
<dbReference type="AlphaFoldDB" id="A0A971D093"/>
<accession>A0A971D093</accession>
<keyword evidence="1" id="KW-0812">Transmembrane</keyword>
<feature type="transmembrane region" description="Helical" evidence="1">
    <location>
        <begin position="254"/>
        <end position="272"/>
    </location>
</feature>
<feature type="transmembrane region" description="Helical" evidence="1">
    <location>
        <begin position="317"/>
        <end position="343"/>
    </location>
</feature>
<feature type="transmembrane region" description="Helical" evidence="1">
    <location>
        <begin position="160"/>
        <end position="186"/>
    </location>
</feature>
<organism evidence="2 3">
    <name type="scientific">Bifidobacterium crudilactis</name>
    <dbReference type="NCBI Taxonomy" id="327277"/>
    <lineage>
        <taxon>Bacteria</taxon>
        <taxon>Bacillati</taxon>
        <taxon>Actinomycetota</taxon>
        <taxon>Actinomycetes</taxon>
        <taxon>Bifidobacteriales</taxon>
        <taxon>Bifidobacteriaceae</taxon>
        <taxon>Bifidobacterium</taxon>
    </lineage>
</organism>
<evidence type="ECO:0000256" key="1">
    <source>
        <dbReference type="SAM" id="Phobius"/>
    </source>
</evidence>
<protein>
    <submittedName>
        <fullName evidence="2">Uncharacterized protein</fullName>
    </submittedName>
</protein>
<comment type="caution">
    <text evidence="2">The sequence shown here is derived from an EMBL/GenBank/DDBJ whole genome shotgun (WGS) entry which is preliminary data.</text>
</comment>
<evidence type="ECO:0000313" key="3">
    <source>
        <dbReference type="Proteomes" id="UP000767327"/>
    </source>
</evidence>
<dbReference type="Proteomes" id="UP000767327">
    <property type="component" value="Unassembled WGS sequence"/>
</dbReference>
<name>A0A971D093_9BIFI</name>
<gene>
    <name evidence="2" type="ORF">GXW98_08990</name>
</gene>
<feature type="transmembrane region" description="Helical" evidence="1">
    <location>
        <begin position="129"/>
        <end position="148"/>
    </location>
</feature>